<evidence type="ECO:0000313" key="4">
    <source>
        <dbReference type="EMBL" id="GBO29030.1"/>
    </source>
</evidence>
<dbReference type="OrthoDB" id="6432521at2759"/>
<keyword evidence="5" id="KW-1185">Reference proteome</keyword>
<evidence type="ECO:0000313" key="1">
    <source>
        <dbReference type="EMBL" id="GBO29019.1"/>
    </source>
</evidence>
<dbReference type="EMBL" id="BGPR01052147">
    <property type="protein sequence ID" value="GBO29023.1"/>
    <property type="molecule type" value="Genomic_DNA"/>
</dbReference>
<organism evidence="3 5">
    <name type="scientific">Araneus ventricosus</name>
    <name type="common">Orbweaver spider</name>
    <name type="synonym">Epeira ventricosa</name>
    <dbReference type="NCBI Taxonomy" id="182803"/>
    <lineage>
        <taxon>Eukaryota</taxon>
        <taxon>Metazoa</taxon>
        <taxon>Ecdysozoa</taxon>
        <taxon>Arthropoda</taxon>
        <taxon>Chelicerata</taxon>
        <taxon>Arachnida</taxon>
        <taxon>Araneae</taxon>
        <taxon>Araneomorphae</taxon>
        <taxon>Entelegynae</taxon>
        <taxon>Araneoidea</taxon>
        <taxon>Araneidae</taxon>
        <taxon>Araneus</taxon>
    </lineage>
</organism>
<dbReference type="EMBL" id="BGPR01052148">
    <property type="protein sequence ID" value="GBO29025.1"/>
    <property type="molecule type" value="Genomic_DNA"/>
</dbReference>
<sequence length="127" mass="14505">MQVDNVWPWNILCADEAHFHLQGSVNTQNCRILSREDLFQMQPLPLHSQKFTVWCGFTAALIVGPYFFEEIGPSGPVTCTVKGTRYEYILQNQFIPALQWIAQFLCQTALLRTNISEAAVESALWKL</sequence>
<dbReference type="EMBL" id="BGPR01052150">
    <property type="protein sequence ID" value="GBO29030.1"/>
    <property type="molecule type" value="Genomic_DNA"/>
</dbReference>
<reference evidence="3 5" key="1">
    <citation type="journal article" date="2019" name="Sci. Rep.">
        <title>Orb-weaving spider Araneus ventricosus genome elucidates the spidroin gene catalogue.</title>
        <authorList>
            <person name="Kono N."/>
            <person name="Nakamura H."/>
            <person name="Ohtoshi R."/>
            <person name="Moran D.A.P."/>
            <person name="Shinohara A."/>
            <person name="Yoshida Y."/>
            <person name="Fujiwara M."/>
            <person name="Mori M."/>
            <person name="Tomita M."/>
            <person name="Arakawa K."/>
        </authorList>
    </citation>
    <scope>NUCLEOTIDE SEQUENCE [LARGE SCALE GENOMIC DNA]</scope>
</reference>
<evidence type="ECO:0000313" key="2">
    <source>
        <dbReference type="EMBL" id="GBO29023.1"/>
    </source>
</evidence>
<gene>
    <name evidence="1" type="ORF">AVEN_100131_1</name>
    <name evidence="4" type="ORF">AVEN_148387_1</name>
    <name evidence="3" type="ORF">AVEN_23523_1</name>
    <name evidence="2" type="ORF">AVEN_249064_1</name>
</gene>
<comment type="caution">
    <text evidence="3">The sequence shown here is derived from an EMBL/GenBank/DDBJ whole genome shotgun (WGS) entry which is preliminary data.</text>
</comment>
<protein>
    <recommendedName>
        <fullName evidence="6">DDE-1 domain-containing protein</fullName>
    </recommendedName>
</protein>
<dbReference type="EMBL" id="BGPR01052143">
    <property type="protein sequence ID" value="GBO29019.1"/>
    <property type="molecule type" value="Genomic_DNA"/>
</dbReference>
<dbReference type="AlphaFoldDB" id="A0A4Y2VVV2"/>
<dbReference type="GO" id="GO:0003676">
    <property type="term" value="F:nucleic acid binding"/>
    <property type="evidence" value="ECO:0007669"/>
    <property type="project" value="InterPro"/>
</dbReference>
<accession>A0A4Y2VVV2</accession>
<dbReference type="InterPro" id="IPR036397">
    <property type="entry name" value="RNaseH_sf"/>
</dbReference>
<evidence type="ECO:0000313" key="5">
    <source>
        <dbReference type="Proteomes" id="UP000499080"/>
    </source>
</evidence>
<evidence type="ECO:0000313" key="3">
    <source>
        <dbReference type="EMBL" id="GBO29025.1"/>
    </source>
</evidence>
<evidence type="ECO:0008006" key="6">
    <source>
        <dbReference type="Google" id="ProtNLM"/>
    </source>
</evidence>
<proteinExistence type="predicted"/>
<name>A0A4Y2VVV2_ARAVE</name>
<dbReference type="Gene3D" id="3.30.420.10">
    <property type="entry name" value="Ribonuclease H-like superfamily/Ribonuclease H"/>
    <property type="match status" value="1"/>
</dbReference>
<dbReference type="Proteomes" id="UP000499080">
    <property type="component" value="Unassembled WGS sequence"/>
</dbReference>